<dbReference type="PANTHER" id="PTHR11552:SF147">
    <property type="entry name" value="CHOLINE DEHYDROGENASE, MITOCHONDRIAL"/>
    <property type="match status" value="1"/>
</dbReference>
<proteinExistence type="inferred from homology"/>
<comment type="cofactor">
    <cofactor evidence="1 5">
        <name>FAD</name>
        <dbReference type="ChEBI" id="CHEBI:57692"/>
    </cofactor>
</comment>
<dbReference type="SUPFAM" id="SSF51905">
    <property type="entry name" value="FAD/NAD(P)-binding domain"/>
    <property type="match status" value="1"/>
</dbReference>
<dbReference type="OrthoDB" id="9785276at2"/>
<dbReference type="PIRSF" id="PIRSF000137">
    <property type="entry name" value="Alcohol_oxidase"/>
    <property type="match status" value="1"/>
</dbReference>
<dbReference type="InterPro" id="IPR000172">
    <property type="entry name" value="GMC_OxRdtase_N"/>
</dbReference>
<comment type="similarity">
    <text evidence="2 6">Belongs to the GMC oxidoreductase family.</text>
</comment>
<dbReference type="GO" id="GO:0050660">
    <property type="term" value="F:flavin adenine dinucleotide binding"/>
    <property type="evidence" value="ECO:0007669"/>
    <property type="project" value="InterPro"/>
</dbReference>
<reference evidence="9 10" key="1">
    <citation type="submission" date="2015-09" db="EMBL/GenBank/DDBJ databases">
        <authorList>
            <consortium name="Swine Surveillance"/>
        </authorList>
    </citation>
    <scope>NUCLEOTIDE SEQUENCE [LARGE SCALE GENOMIC DNA]</scope>
    <source>
        <strain evidence="9 10">CECT 7557</strain>
    </source>
</reference>
<dbReference type="Pfam" id="PF00732">
    <property type="entry name" value="GMC_oxred_N"/>
    <property type="match status" value="1"/>
</dbReference>
<dbReference type="PROSITE" id="PS00623">
    <property type="entry name" value="GMC_OXRED_1"/>
    <property type="match status" value="1"/>
</dbReference>
<evidence type="ECO:0000313" key="10">
    <source>
        <dbReference type="Proteomes" id="UP000052022"/>
    </source>
</evidence>
<feature type="binding site" evidence="5">
    <location>
        <position position="84"/>
    </location>
    <ligand>
        <name>FAD</name>
        <dbReference type="ChEBI" id="CHEBI:57692"/>
    </ligand>
</feature>
<organism evidence="9 10">
    <name type="scientific">Tritonibacter multivorans</name>
    <dbReference type="NCBI Taxonomy" id="928856"/>
    <lineage>
        <taxon>Bacteria</taxon>
        <taxon>Pseudomonadati</taxon>
        <taxon>Pseudomonadota</taxon>
        <taxon>Alphaproteobacteria</taxon>
        <taxon>Rhodobacterales</taxon>
        <taxon>Paracoccaceae</taxon>
        <taxon>Tritonibacter</taxon>
    </lineage>
</organism>
<feature type="domain" description="Glucose-methanol-choline oxidoreductase N-terminal" evidence="8">
    <location>
        <begin position="266"/>
        <end position="280"/>
    </location>
</feature>
<sequence>MTQTYDFIIIGAGSAGCVLADRLSANGRFEVLLIEAGGSDLHPWIKVPLGYGMTFSDPKVNWRYNAASDPGLKGREAYWPRGKVIGGSSSINAMAYVRGLPHDFDDWEAAGATGWNWDNVRATYDALETTDEPAEDGSRRLRGKGPIHVSDLTHEMNPFSEHFLSAAEDMGWRVLEDMNGAAPQGSNLVPGEGLGYVRSTVKNGMRWSSADAFLRPALKRKNLTVAKGALVEKVLTENGAATGVRFTQRGAQVEARAGREVILSAGAINSPQLLQLSGIGPSDLLKAKGIEVVQDLSQVGRGLQDHLAVCHFYWANEKTLNAKLGSLWGQGLAALRYALTRGGPLSVPVNQTSGFVRTEGAAQPDVQVYANPASYYTTPGGKPHIDKGNGFLLCMQPCRPTSRGEISIQSADPREAPVIQPNSLATEEDRAIAIKSSHLLQQMAMTPSMQAVTTERRSPDIVPMDDDALLENFRARSGSVFHASCTARMGQTARDSVLDSRLRVHGVRGLRVIDASAFPNVTSGNTNAPTMMLAARGAELVLEDHALAS</sequence>
<keyword evidence="3 6" id="KW-0285">Flavoprotein</keyword>
<protein>
    <submittedName>
        <fullName evidence="9">Alcohol dehydrogenase [acceptor]</fullName>
        <ecNumber evidence="9">1.1.99.-</ecNumber>
    </submittedName>
</protein>
<feature type="binding site" evidence="5">
    <location>
        <position position="231"/>
    </location>
    <ligand>
        <name>FAD</name>
        <dbReference type="ChEBI" id="CHEBI:57692"/>
    </ligand>
</feature>
<evidence type="ECO:0000259" key="8">
    <source>
        <dbReference type="PROSITE" id="PS00624"/>
    </source>
</evidence>
<evidence type="ECO:0000256" key="6">
    <source>
        <dbReference type="RuleBase" id="RU003968"/>
    </source>
</evidence>
<dbReference type="STRING" id="928856.SAMN04488049_11188"/>
<evidence type="ECO:0000256" key="1">
    <source>
        <dbReference type="ARBA" id="ARBA00001974"/>
    </source>
</evidence>
<evidence type="ECO:0000259" key="7">
    <source>
        <dbReference type="PROSITE" id="PS00623"/>
    </source>
</evidence>
<evidence type="ECO:0000256" key="3">
    <source>
        <dbReference type="ARBA" id="ARBA00022630"/>
    </source>
</evidence>
<dbReference type="PANTHER" id="PTHR11552">
    <property type="entry name" value="GLUCOSE-METHANOL-CHOLINE GMC OXIDOREDUCTASE"/>
    <property type="match status" value="1"/>
</dbReference>
<name>A0A0P1G7A8_9RHOB</name>
<dbReference type="RefSeq" id="WP_058289525.1">
    <property type="nucleotide sequence ID" value="NZ_CYSD01000020.1"/>
</dbReference>
<dbReference type="PROSITE" id="PS00624">
    <property type="entry name" value="GMC_OXRED_2"/>
    <property type="match status" value="1"/>
</dbReference>
<evidence type="ECO:0000256" key="4">
    <source>
        <dbReference type="ARBA" id="ARBA00022827"/>
    </source>
</evidence>
<dbReference type="Proteomes" id="UP000052022">
    <property type="component" value="Unassembled WGS sequence"/>
</dbReference>
<dbReference type="EC" id="1.1.99.-" evidence="9"/>
<evidence type="ECO:0000256" key="2">
    <source>
        <dbReference type="ARBA" id="ARBA00010790"/>
    </source>
</evidence>
<dbReference type="Gene3D" id="3.30.560.10">
    <property type="entry name" value="Glucose Oxidase, domain 3"/>
    <property type="match status" value="1"/>
</dbReference>
<dbReference type="GO" id="GO:0016614">
    <property type="term" value="F:oxidoreductase activity, acting on CH-OH group of donors"/>
    <property type="evidence" value="ECO:0007669"/>
    <property type="project" value="InterPro"/>
</dbReference>
<gene>
    <name evidence="9" type="primary">alkJ_1</name>
    <name evidence="9" type="ORF">TRM7557_01430</name>
</gene>
<dbReference type="InterPro" id="IPR007867">
    <property type="entry name" value="GMC_OxRtase_C"/>
</dbReference>
<dbReference type="AlphaFoldDB" id="A0A0P1G7A8"/>
<keyword evidence="4 5" id="KW-0274">FAD</keyword>
<dbReference type="InterPro" id="IPR036188">
    <property type="entry name" value="FAD/NAD-bd_sf"/>
</dbReference>
<dbReference type="SUPFAM" id="SSF54373">
    <property type="entry name" value="FAD-linked reductases, C-terminal domain"/>
    <property type="match status" value="1"/>
</dbReference>
<accession>A0A0P1G7A8</accession>
<dbReference type="Pfam" id="PF05199">
    <property type="entry name" value="GMC_oxred_C"/>
    <property type="match status" value="1"/>
</dbReference>
<feature type="domain" description="Glucose-methanol-choline oxidoreductase N-terminal" evidence="7">
    <location>
        <begin position="82"/>
        <end position="105"/>
    </location>
</feature>
<dbReference type="Gene3D" id="3.50.50.60">
    <property type="entry name" value="FAD/NAD(P)-binding domain"/>
    <property type="match status" value="1"/>
</dbReference>
<evidence type="ECO:0000256" key="5">
    <source>
        <dbReference type="PIRSR" id="PIRSR000137-2"/>
    </source>
</evidence>
<keyword evidence="10" id="KW-1185">Reference proteome</keyword>
<dbReference type="EMBL" id="CYSD01000020">
    <property type="protein sequence ID" value="CUH77549.1"/>
    <property type="molecule type" value="Genomic_DNA"/>
</dbReference>
<evidence type="ECO:0000313" key="9">
    <source>
        <dbReference type="EMBL" id="CUH77549.1"/>
    </source>
</evidence>
<keyword evidence="9" id="KW-0560">Oxidoreductase</keyword>
<dbReference type="InterPro" id="IPR012132">
    <property type="entry name" value="GMC_OxRdtase"/>
</dbReference>